<name>A0A7J5YQK3_DISMA</name>
<protein>
    <submittedName>
        <fullName evidence="2">Uncharacterized protein</fullName>
    </submittedName>
</protein>
<dbReference type="EMBL" id="JAAKFY010000010">
    <property type="protein sequence ID" value="KAF3851393.1"/>
    <property type="molecule type" value="Genomic_DNA"/>
</dbReference>
<keyword evidence="3" id="KW-1185">Reference proteome</keyword>
<evidence type="ECO:0000256" key="1">
    <source>
        <dbReference type="SAM" id="MobiDB-lite"/>
    </source>
</evidence>
<evidence type="ECO:0000313" key="2">
    <source>
        <dbReference type="EMBL" id="KAF3851393.1"/>
    </source>
</evidence>
<feature type="compositionally biased region" description="Basic and acidic residues" evidence="1">
    <location>
        <begin position="179"/>
        <end position="195"/>
    </location>
</feature>
<sequence length="281" mass="31380">MSQQAKTELSNEESNRGVCWYPLRKWWQSSRLFNQDLGLPPFLEPGDPRWRDVDWLQRSLAACSWPGYIPPPLFVPYISASMHHSGQKISEEQYKWRVNLEVAHFFPSDIFVSVSDGFLEVELEATGEEQEKEEAPDTDPGSCRAPEAPCLPSAEDDGEESPLEVHGDQAHTGSNTAGLEERRDQEEETLEKPAGESHPSAPVDGEGTENFQVSSEHNEAQEILEIPDTEHQEPAVDGEIQPGSGETTDEITHPEEQELGKSPPNDALSQELEVPDIKQEN</sequence>
<proteinExistence type="predicted"/>
<reference evidence="2 3" key="1">
    <citation type="submission" date="2020-03" db="EMBL/GenBank/DDBJ databases">
        <title>Dissostichus mawsoni Genome sequencing and assembly.</title>
        <authorList>
            <person name="Park H."/>
        </authorList>
    </citation>
    <scope>NUCLEOTIDE SEQUENCE [LARGE SCALE GENOMIC DNA]</scope>
    <source>
        <strain evidence="2">DM0001</strain>
        <tissue evidence="2">Muscle</tissue>
    </source>
</reference>
<dbReference type="OrthoDB" id="1431247at2759"/>
<comment type="caution">
    <text evidence="2">The sequence shown here is derived from an EMBL/GenBank/DDBJ whole genome shotgun (WGS) entry which is preliminary data.</text>
</comment>
<evidence type="ECO:0000313" key="3">
    <source>
        <dbReference type="Proteomes" id="UP000518266"/>
    </source>
</evidence>
<dbReference type="AlphaFoldDB" id="A0A7J5YQK3"/>
<accession>A0A7J5YQK3</accession>
<gene>
    <name evidence="2" type="ORF">F7725_013165</name>
</gene>
<feature type="compositionally biased region" description="Acidic residues" evidence="1">
    <location>
        <begin position="125"/>
        <end position="137"/>
    </location>
</feature>
<organism evidence="2 3">
    <name type="scientific">Dissostichus mawsoni</name>
    <name type="common">Antarctic cod</name>
    <dbReference type="NCBI Taxonomy" id="36200"/>
    <lineage>
        <taxon>Eukaryota</taxon>
        <taxon>Metazoa</taxon>
        <taxon>Chordata</taxon>
        <taxon>Craniata</taxon>
        <taxon>Vertebrata</taxon>
        <taxon>Euteleostomi</taxon>
        <taxon>Actinopterygii</taxon>
        <taxon>Neopterygii</taxon>
        <taxon>Teleostei</taxon>
        <taxon>Neoteleostei</taxon>
        <taxon>Acanthomorphata</taxon>
        <taxon>Eupercaria</taxon>
        <taxon>Perciformes</taxon>
        <taxon>Notothenioidei</taxon>
        <taxon>Nototheniidae</taxon>
        <taxon>Dissostichus</taxon>
    </lineage>
</organism>
<feature type="region of interest" description="Disordered" evidence="1">
    <location>
        <begin position="125"/>
        <end position="281"/>
    </location>
</feature>
<feature type="compositionally biased region" description="Basic and acidic residues" evidence="1">
    <location>
        <begin position="250"/>
        <end position="259"/>
    </location>
</feature>
<dbReference type="Proteomes" id="UP000518266">
    <property type="component" value="Unassembled WGS sequence"/>
</dbReference>